<evidence type="ECO:0000256" key="1">
    <source>
        <dbReference type="ARBA" id="ARBA00007625"/>
    </source>
</evidence>
<dbReference type="EMBL" id="JAPEVG010000312">
    <property type="protein sequence ID" value="KAJ8468969.1"/>
    <property type="molecule type" value="Genomic_DNA"/>
</dbReference>
<feature type="repeat" description="WD" evidence="6">
    <location>
        <begin position="107"/>
        <end position="131"/>
    </location>
</feature>
<evidence type="ECO:0000256" key="5">
    <source>
        <dbReference type="ARBA" id="ARBA00039514"/>
    </source>
</evidence>
<dbReference type="Pfam" id="PF24796">
    <property type="entry name" value="WDR55"/>
    <property type="match status" value="1"/>
</dbReference>
<reference evidence="8" key="1">
    <citation type="submission" date="2022-11" db="EMBL/GenBank/DDBJ databases">
        <title>Genome Sequence of Cubamyces cubensis.</title>
        <authorList>
            <person name="Buettner E."/>
        </authorList>
    </citation>
    <scope>NUCLEOTIDE SEQUENCE</scope>
    <source>
        <strain evidence="8">MPL-01</strain>
    </source>
</reference>
<dbReference type="SUPFAM" id="SSF50978">
    <property type="entry name" value="WD40 repeat-like"/>
    <property type="match status" value="1"/>
</dbReference>
<dbReference type="PROSITE" id="PS50082">
    <property type="entry name" value="WD_REPEATS_2"/>
    <property type="match status" value="1"/>
</dbReference>
<dbReference type="InterPro" id="IPR015943">
    <property type="entry name" value="WD40/YVTN_repeat-like_dom_sf"/>
</dbReference>
<protein>
    <recommendedName>
        <fullName evidence="4">WD repeat-containing protein JIP5</fullName>
    </recommendedName>
    <alternativeName>
        <fullName evidence="5">WD repeat-containing protein jip5</fullName>
    </alternativeName>
</protein>
<feature type="region of interest" description="Disordered" evidence="7">
    <location>
        <begin position="306"/>
        <end position="415"/>
    </location>
</feature>
<comment type="caution">
    <text evidence="8">The sequence shown here is derived from an EMBL/GenBank/DDBJ whole genome shotgun (WGS) entry which is preliminary data.</text>
</comment>
<dbReference type="SMART" id="SM00320">
    <property type="entry name" value="WD40"/>
    <property type="match status" value="6"/>
</dbReference>
<dbReference type="PANTHER" id="PTHR44019">
    <property type="entry name" value="WD REPEAT-CONTAINING PROTEIN 55"/>
    <property type="match status" value="1"/>
</dbReference>
<dbReference type="Gene3D" id="2.130.10.10">
    <property type="entry name" value="YVTN repeat-like/Quinoprotein amine dehydrogenase"/>
    <property type="match status" value="2"/>
</dbReference>
<keyword evidence="2 6" id="KW-0853">WD repeat</keyword>
<organism evidence="8 9">
    <name type="scientific">Trametes cubensis</name>
    <dbReference type="NCBI Taxonomy" id="1111947"/>
    <lineage>
        <taxon>Eukaryota</taxon>
        <taxon>Fungi</taxon>
        <taxon>Dikarya</taxon>
        <taxon>Basidiomycota</taxon>
        <taxon>Agaricomycotina</taxon>
        <taxon>Agaricomycetes</taxon>
        <taxon>Polyporales</taxon>
        <taxon>Polyporaceae</taxon>
        <taxon>Trametes</taxon>
    </lineage>
</organism>
<evidence type="ECO:0000313" key="8">
    <source>
        <dbReference type="EMBL" id="KAJ8468969.1"/>
    </source>
</evidence>
<proteinExistence type="inferred from homology"/>
<evidence type="ECO:0000313" key="9">
    <source>
        <dbReference type="Proteomes" id="UP001215151"/>
    </source>
</evidence>
<keyword evidence="9" id="KW-1185">Reference proteome</keyword>
<evidence type="ECO:0000256" key="4">
    <source>
        <dbReference type="ARBA" id="ARBA00039238"/>
    </source>
</evidence>
<feature type="compositionally biased region" description="Acidic residues" evidence="7">
    <location>
        <begin position="307"/>
        <end position="325"/>
    </location>
</feature>
<dbReference type="InterPro" id="IPR036322">
    <property type="entry name" value="WD40_repeat_dom_sf"/>
</dbReference>
<evidence type="ECO:0000256" key="7">
    <source>
        <dbReference type="SAM" id="MobiDB-lite"/>
    </source>
</evidence>
<gene>
    <name evidence="8" type="ORF">ONZ51_g9305</name>
</gene>
<accession>A0AAD7TP54</accession>
<comment type="similarity">
    <text evidence="1">Belongs to the WD repeat WDR55 family.</text>
</comment>
<dbReference type="Proteomes" id="UP001215151">
    <property type="component" value="Unassembled WGS sequence"/>
</dbReference>
<dbReference type="InterPro" id="IPR050505">
    <property type="entry name" value="WDR55/POC1"/>
</dbReference>
<evidence type="ECO:0000256" key="2">
    <source>
        <dbReference type="ARBA" id="ARBA00022574"/>
    </source>
</evidence>
<dbReference type="AlphaFoldDB" id="A0AAD7TP54"/>
<evidence type="ECO:0000256" key="6">
    <source>
        <dbReference type="PROSITE-ProRule" id="PRU00221"/>
    </source>
</evidence>
<name>A0AAD7TP54_9APHY</name>
<dbReference type="PANTHER" id="PTHR44019:SF20">
    <property type="entry name" value="WD REPEAT-CONTAINING PROTEIN 55"/>
    <property type="match status" value="1"/>
</dbReference>
<sequence>MPDIPVGAQIFDLAFHPNRPIVVTGLLTGHVKAFGYDEQGSHEAKFSLRPSKRSCRTLAMSEDGAHIWAGGKAKAIHTIDVGTGEVVDTRAGAHDAPINRMKRLLPNLLASGDDDGVIKLWDPRKPDAVRKYTQHFDFISDFLWMDDKKQLVATSGDGTLSVMDVRSKKMEPVAQSEDQEDELLSILSIKGGQKIVVGTQLGVLSIFNRKSGWGDCVDRIPGHPQSIDALCAIPSHYPNAHSTILTGSSDGLLRAVQLLPTKLLGVVADHGEFPIERIAVDMNGEGRWVGSAGHEEVLRMTDLKEVFEDDDDAEEDGSDDGESDDMQSKDNASDEEDNDAPGHKVSAETTTRDPEEKASLDEEAHNEGHPSSDEEDAAEERKKRKRKKEKDPLNAMKRKKGKNELEAEPAFFADL</sequence>
<keyword evidence="3" id="KW-0677">Repeat</keyword>
<dbReference type="InterPro" id="IPR001680">
    <property type="entry name" value="WD40_rpt"/>
</dbReference>
<evidence type="ECO:0000256" key="3">
    <source>
        <dbReference type="ARBA" id="ARBA00022737"/>
    </source>
</evidence>
<feature type="compositionally biased region" description="Basic and acidic residues" evidence="7">
    <location>
        <begin position="340"/>
        <end position="372"/>
    </location>
</feature>